<protein>
    <recommendedName>
        <fullName evidence="15 19">Probable tRNA sulfurtransferase</fullName>
        <ecNumber evidence="14 19">2.8.1.4</ecNumber>
    </recommendedName>
    <alternativeName>
        <fullName evidence="16 19">Sulfur carrier protein ThiS sulfurtransferase</fullName>
    </alternativeName>
    <alternativeName>
        <fullName evidence="17 19">Thiamine biosynthesis protein ThiI</fullName>
    </alternativeName>
    <alternativeName>
        <fullName evidence="18 19">tRNA 4-thiouridine synthase</fullName>
    </alternativeName>
</protein>
<dbReference type="InterPro" id="IPR003720">
    <property type="entry name" value="tRNA_STrfase"/>
</dbReference>
<evidence type="ECO:0000256" key="2">
    <source>
        <dbReference type="ARBA" id="ARBA00004948"/>
    </source>
</evidence>
<dbReference type="GO" id="GO:0052837">
    <property type="term" value="P:thiazole biosynthetic process"/>
    <property type="evidence" value="ECO:0007669"/>
    <property type="project" value="TreeGrafter"/>
</dbReference>
<comment type="similarity">
    <text evidence="13 19">Belongs to the ThiI family.</text>
</comment>
<evidence type="ECO:0000256" key="7">
    <source>
        <dbReference type="ARBA" id="ARBA00022840"/>
    </source>
</evidence>
<dbReference type="Gene3D" id="3.40.50.620">
    <property type="entry name" value="HUPs"/>
    <property type="match status" value="1"/>
</dbReference>
<feature type="binding site" evidence="19">
    <location>
        <position position="297"/>
    </location>
    <ligand>
        <name>ATP</name>
        <dbReference type="ChEBI" id="CHEBI:30616"/>
    </ligand>
</feature>
<evidence type="ECO:0000256" key="14">
    <source>
        <dbReference type="ARBA" id="ARBA00066827"/>
    </source>
</evidence>
<dbReference type="PANTHER" id="PTHR43209:SF1">
    <property type="entry name" value="TRNA SULFURTRANSFERASE"/>
    <property type="match status" value="1"/>
</dbReference>
<proteinExistence type="inferred from homology"/>
<dbReference type="EC" id="2.8.1.4" evidence="14 19"/>
<dbReference type="CDD" id="cd01712">
    <property type="entry name" value="PPase_ThiI"/>
    <property type="match status" value="1"/>
</dbReference>
<dbReference type="RefSeq" id="WP_058381107.1">
    <property type="nucleotide sequence ID" value="NZ_CP013659.2"/>
</dbReference>
<dbReference type="NCBIfam" id="TIGR00342">
    <property type="entry name" value="tRNA uracil 4-sulfurtransferase ThiI"/>
    <property type="match status" value="1"/>
</dbReference>
<dbReference type="GO" id="GO:0009228">
    <property type="term" value="P:thiamine biosynthetic process"/>
    <property type="evidence" value="ECO:0007669"/>
    <property type="project" value="UniProtKB-KW"/>
</dbReference>
<dbReference type="GO" id="GO:0005524">
    <property type="term" value="F:ATP binding"/>
    <property type="evidence" value="ECO:0007669"/>
    <property type="project" value="UniProtKB-UniRule"/>
</dbReference>
<evidence type="ECO:0000313" key="22">
    <source>
        <dbReference type="Proteomes" id="UP000067683"/>
    </source>
</evidence>
<dbReference type="Pfam" id="PF02926">
    <property type="entry name" value="THUMP"/>
    <property type="match status" value="1"/>
</dbReference>
<dbReference type="InterPro" id="IPR020536">
    <property type="entry name" value="ThiI_AANH"/>
</dbReference>
<evidence type="ECO:0000259" key="20">
    <source>
        <dbReference type="PROSITE" id="PS51165"/>
    </source>
</evidence>
<dbReference type="Proteomes" id="UP000067683">
    <property type="component" value="Chromosome"/>
</dbReference>
<evidence type="ECO:0000256" key="16">
    <source>
        <dbReference type="ARBA" id="ARBA00075337"/>
    </source>
</evidence>
<dbReference type="Pfam" id="PF02568">
    <property type="entry name" value="ThiI"/>
    <property type="match status" value="1"/>
</dbReference>
<dbReference type="PROSITE" id="PS51165">
    <property type="entry name" value="THUMP"/>
    <property type="match status" value="1"/>
</dbReference>
<dbReference type="EMBL" id="CP013659">
    <property type="protein sequence ID" value="ALS74400.1"/>
    <property type="molecule type" value="Genomic_DNA"/>
</dbReference>
<dbReference type="SMART" id="SM00981">
    <property type="entry name" value="THUMP"/>
    <property type="match status" value="1"/>
</dbReference>
<keyword evidence="7 19" id="KW-0067">ATP-binding</keyword>
<sequence>MKTNQILIRYGELSTKGRNRKAFISRLRNNIQTLFAGTPTLRIKAERDRMFLFCDDEQGMEDIVSRLPYVFGIQSFSPVTQTSLELDDMKHTALAIVSKMDTKDKSFKVSVKRPNKEFPYEKPEIMRTIGGYVLGNTPELTVAMRNPDIDLSVEIRQDAAYMMAETIQGAAGLPIGAGGRALLMLSGGIDSPVAGYHMLKRGVRLELIHFFSPPFTTERAKEKVLDLAEKLSGFGSPVTLHIIPFTEIQQEVHKQVPDNITMTSTRRMMMRIADAVRAKTDAKAIITGESLGQVASQTLESLQAINAVTNTPILRPLIAQDKLEIIETAQAIGTYDISIRPYEDCCTIFTPANPKTKPKTDKVEHYESFVSFDEMIDRAVAEREIIEFPRNKQQHFEDLL</sequence>
<keyword evidence="8 19" id="KW-0694">RNA-binding</keyword>
<evidence type="ECO:0000313" key="21">
    <source>
        <dbReference type="EMBL" id="ALS74400.1"/>
    </source>
</evidence>
<dbReference type="GO" id="GO:0004810">
    <property type="term" value="F:CCA tRNA nucleotidyltransferase activity"/>
    <property type="evidence" value="ECO:0007669"/>
    <property type="project" value="InterPro"/>
</dbReference>
<evidence type="ECO:0000256" key="1">
    <source>
        <dbReference type="ARBA" id="ARBA00004496"/>
    </source>
</evidence>
<evidence type="ECO:0000256" key="3">
    <source>
        <dbReference type="ARBA" id="ARBA00022490"/>
    </source>
</evidence>
<dbReference type="InterPro" id="IPR014729">
    <property type="entry name" value="Rossmann-like_a/b/a_fold"/>
</dbReference>
<keyword evidence="3 19" id="KW-0963">Cytoplasm</keyword>
<dbReference type="InterPro" id="IPR049962">
    <property type="entry name" value="THUMP_ThiI"/>
</dbReference>
<evidence type="ECO:0000256" key="13">
    <source>
        <dbReference type="ARBA" id="ARBA00061472"/>
    </source>
</evidence>
<evidence type="ECO:0000256" key="10">
    <source>
        <dbReference type="ARBA" id="ARBA00050570"/>
    </source>
</evidence>
<dbReference type="AlphaFoldDB" id="A0A0U2XEC6"/>
<dbReference type="UniPathway" id="UPA00060"/>
<keyword evidence="4 19" id="KW-0820">tRNA-binding</keyword>
<evidence type="ECO:0000256" key="11">
    <source>
        <dbReference type="ARBA" id="ARBA00052330"/>
    </source>
</evidence>
<gene>
    <name evidence="19" type="primary">thiI</name>
    <name evidence="21" type="ORF">AUC31_03605</name>
</gene>
<feature type="domain" description="THUMP" evidence="20">
    <location>
        <begin position="61"/>
        <end position="166"/>
    </location>
</feature>
<dbReference type="PANTHER" id="PTHR43209">
    <property type="entry name" value="TRNA SULFURTRANSFERASE"/>
    <property type="match status" value="1"/>
</dbReference>
<evidence type="ECO:0000256" key="17">
    <source>
        <dbReference type="ARBA" id="ARBA00077849"/>
    </source>
</evidence>
<keyword evidence="9 19" id="KW-0784">Thiamine biosynthesis</keyword>
<dbReference type="GO" id="GO:0005829">
    <property type="term" value="C:cytosol"/>
    <property type="evidence" value="ECO:0007669"/>
    <property type="project" value="TreeGrafter"/>
</dbReference>
<name>A0A0U2XEC6_9BACL</name>
<dbReference type="KEGG" id="prt:AUC31_03605"/>
<evidence type="ECO:0000256" key="18">
    <source>
        <dbReference type="ARBA" id="ARBA00080570"/>
    </source>
</evidence>
<feature type="binding site" evidence="19">
    <location>
        <position position="288"/>
    </location>
    <ligand>
        <name>ATP</name>
        <dbReference type="ChEBI" id="CHEBI:30616"/>
    </ligand>
</feature>
<dbReference type="InterPro" id="IPR004114">
    <property type="entry name" value="THUMP_dom"/>
</dbReference>
<keyword evidence="6 19" id="KW-0547">Nucleotide-binding</keyword>
<dbReference type="STRING" id="200991.AUC31_03605"/>
<dbReference type="Pfam" id="PF22025">
    <property type="entry name" value="ThiI_fer"/>
    <property type="match status" value="1"/>
</dbReference>
<dbReference type="InterPro" id="IPR054173">
    <property type="entry name" value="ThiI_fer"/>
</dbReference>
<evidence type="ECO:0000256" key="8">
    <source>
        <dbReference type="ARBA" id="ARBA00022884"/>
    </source>
</evidence>
<evidence type="ECO:0000256" key="6">
    <source>
        <dbReference type="ARBA" id="ARBA00022741"/>
    </source>
</evidence>
<dbReference type="CDD" id="cd11716">
    <property type="entry name" value="THUMP_ThiI"/>
    <property type="match status" value="1"/>
</dbReference>
<dbReference type="InterPro" id="IPR049961">
    <property type="entry name" value="ThiI_N"/>
</dbReference>
<dbReference type="FunFam" id="3.40.50.620:FF:000053">
    <property type="entry name" value="Probable tRNA sulfurtransferase"/>
    <property type="match status" value="1"/>
</dbReference>
<comment type="subcellular location">
    <subcellularLocation>
        <location evidence="1 19">Cytoplasm</location>
    </subcellularLocation>
</comment>
<evidence type="ECO:0000256" key="9">
    <source>
        <dbReference type="ARBA" id="ARBA00022977"/>
    </source>
</evidence>
<evidence type="ECO:0000256" key="4">
    <source>
        <dbReference type="ARBA" id="ARBA00022555"/>
    </source>
</evidence>
<accession>A0A0U2XEC6</accession>
<dbReference type="SUPFAM" id="SSF143437">
    <property type="entry name" value="THUMP domain-like"/>
    <property type="match status" value="1"/>
</dbReference>
<dbReference type="GO" id="GO:0000049">
    <property type="term" value="F:tRNA binding"/>
    <property type="evidence" value="ECO:0007669"/>
    <property type="project" value="UniProtKB-UniRule"/>
</dbReference>
<reference evidence="21" key="1">
    <citation type="submission" date="2016-01" db="EMBL/GenBank/DDBJ databases">
        <title>Complete genome of Planococcus rifietoensis type strain M8.</title>
        <authorList>
            <person name="See-Too W.S."/>
        </authorList>
    </citation>
    <scope>NUCLEOTIDE SEQUENCE [LARGE SCALE GENOMIC DNA]</scope>
    <source>
        <strain evidence="21">M8</strain>
    </source>
</reference>
<dbReference type="GO" id="GO:0002937">
    <property type="term" value="P:tRNA 4-thiouridine biosynthesis"/>
    <property type="evidence" value="ECO:0007669"/>
    <property type="project" value="TreeGrafter"/>
</dbReference>
<organism evidence="21 22">
    <name type="scientific">Planococcus rifietoensis</name>
    <dbReference type="NCBI Taxonomy" id="200991"/>
    <lineage>
        <taxon>Bacteria</taxon>
        <taxon>Bacillati</taxon>
        <taxon>Bacillota</taxon>
        <taxon>Bacilli</taxon>
        <taxon>Bacillales</taxon>
        <taxon>Caryophanaceae</taxon>
        <taxon>Planococcus</taxon>
    </lineage>
</organism>
<evidence type="ECO:0000256" key="5">
    <source>
        <dbReference type="ARBA" id="ARBA00022679"/>
    </source>
</evidence>
<keyword evidence="22" id="KW-1185">Reference proteome</keyword>
<comment type="function">
    <text evidence="12 19">Catalyzes the ATP-dependent transfer of a sulfur to tRNA to produce 4-thiouridine in position 8 of tRNAs, which functions as a near-UV photosensor. Also catalyzes the transfer of sulfur to the sulfur carrier protein ThiS, forming ThiS-thiocarboxylate. This is a step in the synthesis of thiazole, in the thiamine biosynthesis pathway. The sulfur is donated as persulfide by IscS.</text>
</comment>
<dbReference type="Gene3D" id="3.30.2130.30">
    <property type="match status" value="1"/>
</dbReference>
<feature type="binding site" evidence="19">
    <location>
        <begin position="209"/>
        <end position="210"/>
    </location>
    <ligand>
        <name>ATP</name>
        <dbReference type="ChEBI" id="CHEBI:30616"/>
    </ligand>
</feature>
<dbReference type="InterPro" id="IPR050102">
    <property type="entry name" value="tRNA_sulfurtransferase_ThiI"/>
</dbReference>
<dbReference type="GO" id="GO:0009229">
    <property type="term" value="P:thiamine diphosphate biosynthetic process"/>
    <property type="evidence" value="ECO:0007669"/>
    <property type="project" value="UniProtKB-UniRule"/>
</dbReference>
<dbReference type="HAMAP" id="MF_00021">
    <property type="entry name" value="ThiI"/>
    <property type="match status" value="1"/>
</dbReference>
<keyword evidence="5 19" id="KW-0808">Transferase</keyword>
<evidence type="ECO:0000256" key="15">
    <source>
        <dbReference type="ARBA" id="ARBA00071867"/>
    </source>
</evidence>
<comment type="pathway">
    <text evidence="2 19">Cofactor biosynthesis; thiamine diphosphate biosynthesis.</text>
</comment>
<comment type="catalytic activity">
    <reaction evidence="11 19">
        <text>[ThiS sulfur-carrier protein]-C-terminal Gly-Gly-AMP + S-sulfanyl-L-cysteinyl-[cysteine desulfurase] + AH2 = [ThiS sulfur-carrier protein]-C-terminal-Gly-aminoethanethioate + L-cysteinyl-[cysteine desulfurase] + A + AMP + 2 H(+)</text>
        <dbReference type="Rhea" id="RHEA:43340"/>
        <dbReference type="Rhea" id="RHEA-COMP:12157"/>
        <dbReference type="Rhea" id="RHEA-COMP:12158"/>
        <dbReference type="Rhea" id="RHEA-COMP:12910"/>
        <dbReference type="Rhea" id="RHEA-COMP:19908"/>
        <dbReference type="ChEBI" id="CHEBI:13193"/>
        <dbReference type="ChEBI" id="CHEBI:15378"/>
        <dbReference type="ChEBI" id="CHEBI:17499"/>
        <dbReference type="ChEBI" id="CHEBI:29950"/>
        <dbReference type="ChEBI" id="CHEBI:61963"/>
        <dbReference type="ChEBI" id="CHEBI:90618"/>
        <dbReference type="ChEBI" id="CHEBI:232372"/>
        <dbReference type="ChEBI" id="CHEBI:456215"/>
    </reaction>
</comment>
<comment type="catalytic activity">
    <reaction evidence="10 19">
        <text>[ThiI sulfur-carrier protein]-S-sulfanyl-L-cysteine + a uridine in tRNA + 2 reduced [2Fe-2S]-[ferredoxin] + ATP + H(+) = [ThiI sulfur-carrier protein]-L-cysteine + a 4-thiouridine in tRNA + 2 oxidized [2Fe-2S]-[ferredoxin] + AMP + diphosphate</text>
        <dbReference type="Rhea" id="RHEA:24176"/>
        <dbReference type="Rhea" id="RHEA-COMP:10000"/>
        <dbReference type="Rhea" id="RHEA-COMP:10001"/>
        <dbReference type="Rhea" id="RHEA-COMP:13337"/>
        <dbReference type="Rhea" id="RHEA-COMP:13338"/>
        <dbReference type="Rhea" id="RHEA-COMP:13339"/>
        <dbReference type="Rhea" id="RHEA-COMP:13340"/>
        <dbReference type="ChEBI" id="CHEBI:15378"/>
        <dbReference type="ChEBI" id="CHEBI:29950"/>
        <dbReference type="ChEBI" id="CHEBI:30616"/>
        <dbReference type="ChEBI" id="CHEBI:33019"/>
        <dbReference type="ChEBI" id="CHEBI:33737"/>
        <dbReference type="ChEBI" id="CHEBI:33738"/>
        <dbReference type="ChEBI" id="CHEBI:61963"/>
        <dbReference type="ChEBI" id="CHEBI:65315"/>
        <dbReference type="ChEBI" id="CHEBI:136798"/>
        <dbReference type="ChEBI" id="CHEBI:456215"/>
        <dbReference type="EC" id="2.8.1.4"/>
    </reaction>
</comment>
<dbReference type="GO" id="GO:0140741">
    <property type="term" value="F:tRNA-uracil-4 sulfurtransferase activity"/>
    <property type="evidence" value="ECO:0007669"/>
    <property type="project" value="UniProtKB-EC"/>
</dbReference>
<evidence type="ECO:0000256" key="19">
    <source>
        <dbReference type="HAMAP-Rule" id="MF_00021"/>
    </source>
</evidence>
<feature type="binding site" evidence="19">
    <location>
        <begin position="184"/>
        <end position="185"/>
    </location>
    <ligand>
        <name>ATP</name>
        <dbReference type="ChEBI" id="CHEBI:30616"/>
    </ligand>
</feature>
<evidence type="ECO:0000256" key="12">
    <source>
        <dbReference type="ARBA" id="ARBA00058382"/>
    </source>
</evidence>
<dbReference type="SUPFAM" id="SSF52402">
    <property type="entry name" value="Adenine nucleotide alpha hydrolases-like"/>
    <property type="match status" value="1"/>
</dbReference>
<feature type="binding site" evidence="19">
    <location>
        <position position="266"/>
    </location>
    <ligand>
        <name>ATP</name>
        <dbReference type="ChEBI" id="CHEBI:30616"/>
    </ligand>
</feature>
<dbReference type="OrthoDB" id="9773948at2"/>